<evidence type="ECO:0008006" key="11">
    <source>
        <dbReference type="Google" id="ProtNLM"/>
    </source>
</evidence>
<proteinExistence type="predicted"/>
<dbReference type="InterPro" id="IPR026492">
    <property type="entry name" value="Cyanoexo_CrtB"/>
</dbReference>
<feature type="transmembrane region" description="Helical" evidence="8">
    <location>
        <begin position="78"/>
        <end position="97"/>
    </location>
</feature>
<feature type="transmembrane region" description="Helical" evidence="8">
    <location>
        <begin position="109"/>
        <end position="137"/>
    </location>
</feature>
<dbReference type="GO" id="GO:0005886">
    <property type="term" value="C:plasma membrane"/>
    <property type="evidence" value="ECO:0007669"/>
    <property type="project" value="UniProtKB-SubCell"/>
</dbReference>
<organism evidence="9 10">
    <name type="scientific">Leptolyngbya boryana NIES-2135</name>
    <dbReference type="NCBI Taxonomy" id="1973484"/>
    <lineage>
        <taxon>Bacteria</taxon>
        <taxon>Bacillati</taxon>
        <taxon>Cyanobacteriota</taxon>
        <taxon>Cyanophyceae</taxon>
        <taxon>Leptolyngbyales</taxon>
        <taxon>Leptolyngbyaceae</taxon>
        <taxon>Leptolyngbya group</taxon>
        <taxon>Leptolyngbya</taxon>
    </lineage>
</organism>
<feature type="transmembrane region" description="Helical" evidence="8">
    <location>
        <begin position="12"/>
        <end position="36"/>
    </location>
</feature>
<keyword evidence="2" id="KW-1003">Cell membrane</keyword>
<dbReference type="InterPro" id="IPR026392">
    <property type="entry name" value="Exo/Archaeosortase_dom"/>
</dbReference>
<evidence type="ECO:0000256" key="7">
    <source>
        <dbReference type="ARBA" id="ARBA00023136"/>
    </source>
</evidence>
<evidence type="ECO:0000256" key="5">
    <source>
        <dbReference type="ARBA" id="ARBA00022801"/>
    </source>
</evidence>
<accession>A0A1Z4JPZ4</accession>
<dbReference type="InterPro" id="IPR013426">
    <property type="entry name" value="EpsH-like"/>
</dbReference>
<dbReference type="NCBIfam" id="TIGR04156">
    <property type="entry name" value="cyanoexo_CrtB"/>
    <property type="match status" value="1"/>
</dbReference>
<evidence type="ECO:0000256" key="3">
    <source>
        <dbReference type="ARBA" id="ARBA00022670"/>
    </source>
</evidence>
<name>A0A1Z4JPZ4_LEPBY</name>
<evidence type="ECO:0000313" key="9">
    <source>
        <dbReference type="EMBL" id="BAY58780.1"/>
    </source>
</evidence>
<protein>
    <recommendedName>
        <fullName evidence="11">Eight transmembrane protein EpsH</fullName>
    </recommendedName>
</protein>
<reference evidence="9 10" key="1">
    <citation type="submission" date="2017-06" db="EMBL/GenBank/DDBJ databases">
        <title>Genome sequencing of cyanobaciteial culture collection at National Institute for Environmental Studies (NIES).</title>
        <authorList>
            <person name="Hirose Y."/>
            <person name="Shimura Y."/>
            <person name="Fujisawa T."/>
            <person name="Nakamura Y."/>
            <person name="Kawachi M."/>
        </authorList>
    </citation>
    <scope>NUCLEOTIDE SEQUENCE [LARGE SCALE GENOMIC DNA]</scope>
    <source>
        <strain evidence="9 10">NIES-2135</strain>
    </source>
</reference>
<sequence length="291" mass="32951">MQIRRSSFLDRYWSEFVLLGLLAVLYVPLLIHWYNGWIKKSISIEHEYFSHGLIGLPFAAYIAWYNRKRWVRLSDEVGSARFVSLGFMMLAGVLYLSGLPDPVNLSFPILLTGICLWLKGLPGLKLQSFALLLVFLATPNEIPYLLAPYTLPLQSFIAGTAGFILNQLGMDVTVQNIYIFVNQRLVEVAPYCAGLKMLFTSFYVSLMLLYWTNNLRSRNFCITFISLALLTSVIANIIRNTILTFFHGTGQDAAFKWLHDGWGGDVYSAAMLGLLVLLISPLENLFNRPES</sequence>
<comment type="subcellular location">
    <subcellularLocation>
        <location evidence="1">Cell membrane</location>
        <topology evidence="1">Multi-pass membrane protein</topology>
    </subcellularLocation>
</comment>
<dbReference type="GO" id="GO:0006508">
    <property type="term" value="P:proteolysis"/>
    <property type="evidence" value="ECO:0007669"/>
    <property type="project" value="UniProtKB-KW"/>
</dbReference>
<keyword evidence="7 8" id="KW-0472">Membrane</keyword>
<keyword evidence="3" id="KW-0645">Protease</keyword>
<gene>
    <name evidence="9" type="ORF">NIES2135_56540</name>
</gene>
<dbReference type="NCBIfam" id="TIGR02602">
    <property type="entry name" value="8TM_EpsH"/>
    <property type="match status" value="1"/>
</dbReference>
<keyword evidence="6 8" id="KW-1133">Transmembrane helix</keyword>
<evidence type="ECO:0000256" key="2">
    <source>
        <dbReference type="ARBA" id="ARBA00022475"/>
    </source>
</evidence>
<evidence type="ECO:0000256" key="8">
    <source>
        <dbReference type="SAM" id="Phobius"/>
    </source>
</evidence>
<evidence type="ECO:0000256" key="6">
    <source>
        <dbReference type="ARBA" id="ARBA00022989"/>
    </source>
</evidence>
<dbReference type="EMBL" id="AP018203">
    <property type="protein sequence ID" value="BAY58780.1"/>
    <property type="molecule type" value="Genomic_DNA"/>
</dbReference>
<keyword evidence="4 8" id="KW-0812">Transmembrane</keyword>
<feature type="transmembrane region" description="Helical" evidence="8">
    <location>
        <begin position="266"/>
        <end position="286"/>
    </location>
</feature>
<keyword evidence="10" id="KW-1185">Reference proteome</keyword>
<feature type="transmembrane region" description="Helical" evidence="8">
    <location>
        <begin position="222"/>
        <end position="246"/>
    </location>
</feature>
<evidence type="ECO:0000256" key="1">
    <source>
        <dbReference type="ARBA" id="ARBA00004651"/>
    </source>
</evidence>
<feature type="transmembrane region" description="Helical" evidence="8">
    <location>
        <begin position="149"/>
        <end position="168"/>
    </location>
</feature>
<dbReference type="AlphaFoldDB" id="A0A1Z4JPZ4"/>
<dbReference type="Pfam" id="PF09721">
    <property type="entry name" value="Exosortase_EpsH"/>
    <property type="match status" value="1"/>
</dbReference>
<feature type="transmembrane region" description="Helical" evidence="8">
    <location>
        <begin position="188"/>
        <end position="210"/>
    </location>
</feature>
<evidence type="ECO:0000313" key="10">
    <source>
        <dbReference type="Proteomes" id="UP000217895"/>
    </source>
</evidence>
<evidence type="ECO:0000256" key="4">
    <source>
        <dbReference type="ARBA" id="ARBA00022692"/>
    </source>
</evidence>
<feature type="transmembrane region" description="Helical" evidence="8">
    <location>
        <begin position="48"/>
        <end position="66"/>
    </location>
</feature>
<keyword evidence="5" id="KW-0378">Hydrolase</keyword>
<dbReference type="NCBIfam" id="TIGR04178">
    <property type="entry name" value="exo_archaeo"/>
    <property type="match status" value="1"/>
</dbReference>
<dbReference type="Proteomes" id="UP000217895">
    <property type="component" value="Chromosome"/>
</dbReference>
<dbReference type="InterPro" id="IPR019127">
    <property type="entry name" value="Exosortase"/>
</dbReference>
<dbReference type="GO" id="GO:0008233">
    <property type="term" value="F:peptidase activity"/>
    <property type="evidence" value="ECO:0007669"/>
    <property type="project" value="UniProtKB-KW"/>
</dbReference>